<accession>A0A3M5G158</accession>
<dbReference type="Pfam" id="PF00723">
    <property type="entry name" value="Glyco_hydro_15"/>
    <property type="match status" value="1"/>
</dbReference>
<dbReference type="Gene3D" id="1.50.10.10">
    <property type="match status" value="1"/>
</dbReference>
<dbReference type="PANTHER" id="PTHR31616:SF0">
    <property type="entry name" value="GLUCAN 1,4-ALPHA-GLUCOSIDASE"/>
    <property type="match status" value="1"/>
</dbReference>
<evidence type="ECO:0000313" key="4">
    <source>
        <dbReference type="Proteomes" id="UP000270499"/>
    </source>
</evidence>
<dbReference type="GO" id="GO:0004553">
    <property type="term" value="F:hydrolase activity, hydrolyzing O-glycosyl compounds"/>
    <property type="evidence" value="ECO:0007669"/>
    <property type="project" value="TreeGrafter"/>
</dbReference>
<gene>
    <name evidence="3" type="ORF">ALP59_04667</name>
</gene>
<dbReference type="EMBL" id="RBSW01000194">
    <property type="protein sequence ID" value="RMS80395.1"/>
    <property type="molecule type" value="Genomic_DNA"/>
</dbReference>
<evidence type="ECO:0000259" key="2">
    <source>
        <dbReference type="Pfam" id="PF19291"/>
    </source>
</evidence>
<dbReference type="PANTHER" id="PTHR31616">
    <property type="entry name" value="TREHALASE"/>
    <property type="match status" value="1"/>
</dbReference>
<sequence>MRSSVAMADFPQEAQNRIEDHGIIGDMRSAALIANTGSIDFCCWPDFDSQSIFTALLDTPDAGIFQLAPDLPDARRLQIYLPDTNVLQIRWISEDAVVEVTDLMPIGEDQDDLPRIVRRVQVRFGEATIRMRCRVRMDYSRAETTARVDGQDICFEAEGQPGMRLSAATPLQLEQQDAVAKFHMHKGQTVEFILGGIDDPNVAAGKCSRYFDDTLKFWRRWAGQSQYKGRWREMVTRSALALKLLTSRKHGGIVAAATFGLPETEGGERNWDYRYTWIRDASFTVYAFMRLGYTDEANAFMSWVRGRLDDCCEQTEKLGVLYALDGHAELPEDNLDHLSGYGGAQPVRIGNEAYKQVQLDIYGELMDAVYLANKYGDAISHDGWQHVVRQVDYVCEHWSDRDVGIWEMRGGDQHFLHSRLMCWVALDRALRLAFKRSLSGPFERWTRVREEIHNDIWENFWNEDLGHFVQHKGSRNLDASMLLMPLVRFVGANDPKWLATLDAIEAALVRDGMVFRYRNDDDHDDGLAGEEGAFVACSFWYVECLARAGRVEQAHLEFEQLLRYANPLGLYAEEFDAHAHHLGNTPQALSHLALISAASFLDRKLGGGASALAALRVCANVS</sequence>
<dbReference type="InterPro" id="IPR045582">
    <property type="entry name" value="Trehalase-like_N"/>
</dbReference>
<dbReference type="InterPro" id="IPR012341">
    <property type="entry name" value="6hp_glycosidase-like_sf"/>
</dbReference>
<organism evidence="3 4">
    <name type="scientific">Pseudomonas savastanoi</name>
    <name type="common">Pseudomonas syringae pv. savastanoi</name>
    <dbReference type="NCBI Taxonomy" id="29438"/>
    <lineage>
        <taxon>Bacteria</taxon>
        <taxon>Pseudomonadati</taxon>
        <taxon>Pseudomonadota</taxon>
        <taxon>Gammaproteobacteria</taxon>
        <taxon>Pseudomonadales</taxon>
        <taxon>Pseudomonadaceae</taxon>
        <taxon>Pseudomonas</taxon>
    </lineage>
</organism>
<dbReference type="InterPro" id="IPR011613">
    <property type="entry name" value="GH15-like"/>
</dbReference>
<reference evidence="3 4" key="1">
    <citation type="submission" date="2018-08" db="EMBL/GenBank/DDBJ databases">
        <title>Recombination of ecologically and evolutionarily significant loci maintains genetic cohesion in the Pseudomonas syringae species complex.</title>
        <authorList>
            <person name="Dillon M."/>
            <person name="Thakur S."/>
            <person name="Almeida R.N.D."/>
            <person name="Weir B.S."/>
            <person name="Guttman D.S."/>
        </authorList>
    </citation>
    <scope>NUCLEOTIDE SEQUENCE [LARGE SCALE GENOMIC DNA]</scope>
    <source>
        <strain evidence="3 4">ICMP 9421</strain>
    </source>
</reference>
<dbReference type="AlphaFoldDB" id="A0A3M5G158"/>
<dbReference type="Pfam" id="PF19291">
    <property type="entry name" value="TREH_N"/>
    <property type="match status" value="1"/>
</dbReference>
<feature type="domain" description="GH15-like" evidence="1">
    <location>
        <begin position="231"/>
        <end position="598"/>
    </location>
</feature>
<feature type="domain" description="Trehalase-like N-terminal" evidence="2">
    <location>
        <begin position="14"/>
        <end position="168"/>
    </location>
</feature>
<protein>
    <submittedName>
        <fullName evidence="3">Glycosyl hydrolase protein</fullName>
    </submittedName>
</protein>
<comment type="caution">
    <text evidence="3">The sequence shown here is derived from an EMBL/GenBank/DDBJ whole genome shotgun (WGS) entry which is preliminary data.</text>
</comment>
<dbReference type="InterPro" id="IPR008928">
    <property type="entry name" value="6-hairpin_glycosidase_sf"/>
</dbReference>
<evidence type="ECO:0000313" key="3">
    <source>
        <dbReference type="EMBL" id="RMS80395.1"/>
    </source>
</evidence>
<keyword evidence="3" id="KW-0378">Hydrolase</keyword>
<dbReference type="SUPFAM" id="SSF48208">
    <property type="entry name" value="Six-hairpin glycosidases"/>
    <property type="match status" value="1"/>
</dbReference>
<dbReference type="GO" id="GO:0005975">
    <property type="term" value="P:carbohydrate metabolic process"/>
    <property type="evidence" value="ECO:0007669"/>
    <property type="project" value="InterPro"/>
</dbReference>
<dbReference type="Proteomes" id="UP000270499">
    <property type="component" value="Unassembled WGS sequence"/>
</dbReference>
<name>A0A3M5G158_PSESS</name>
<evidence type="ECO:0000259" key="1">
    <source>
        <dbReference type="Pfam" id="PF00723"/>
    </source>
</evidence>
<proteinExistence type="predicted"/>